<dbReference type="RefSeq" id="XP_046063399.1">
    <property type="nucleotide sequence ID" value="XM_046203643.1"/>
</dbReference>
<reference evidence="1" key="2">
    <citation type="submission" date="2021-01" db="EMBL/GenBank/DDBJ databases">
        <authorList>
            <person name="Schikora-Tamarit M.A."/>
        </authorList>
    </citation>
    <scope>NUCLEOTIDE SEQUENCE</scope>
    <source>
        <strain evidence="1">CBS6075</strain>
    </source>
</reference>
<dbReference type="GeneID" id="70234707"/>
<gene>
    <name evidence="1" type="ORF">OGAPHI_002740</name>
</gene>
<accession>A0A9P8PC67</accession>
<keyword evidence="2" id="KW-1185">Reference proteome</keyword>
<dbReference type="EMBL" id="JAEUBE010000158">
    <property type="protein sequence ID" value="KAH3668985.1"/>
    <property type="molecule type" value="Genomic_DNA"/>
</dbReference>
<evidence type="ECO:0000313" key="2">
    <source>
        <dbReference type="Proteomes" id="UP000769157"/>
    </source>
</evidence>
<name>A0A9P8PC67_9ASCO</name>
<dbReference type="Proteomes" id="UP000769157">
    <property type="component" value="Unassembled WGS sequence"/>
</dbReference>
<evidence type="ECO:0000313" key="1">
    <source>
        <dbReference type="EMBL" id="KAH3668985.1"/>
    </source>
</evidence>
<protein>
    <submittedName>
        <fullName evidence="1">Uncharacterized protein</fullName>
    </submittedName>
</protein>
<comment type="caution">
    <text evidence="1">The sequence shown here is derived from an EMBL/GenBank/DDBJ whole genome shotgun (WGS) entry which is preliminary data.</text>
</comment>
<sequence>MLLEEDGSGLDELESAVELLLAELVSESVVCELELDISSVVDELVSEYVWDAAAIDDDSEGVAVSERED</sequence>
<proteinExistence type="predicted"/>
<dbReference type="AlphaFoldDB" id="A0A9P8PC67"/>
<organism evidence="1 2">
    <name type="scientific">Ogataea philodendri</name>
    <dbReference type="NCBI Taxonomy" id="1378263"/>
    <lineage>
        <taxon>Eukaryota</taxon>
        <taxon>Fungi</taxon>
        <taxon>Dikarya</taxon>
        <taxon>Ascomycota</taxon>
        <taxon>Saccharomycotina</taxon>
        <taxon>Pichiomycetes</taxon>
        <taxon>Pichiales</taxon>
        <taxon>Pichiaceae</taxon>
        <taxon>Ogataea</taxon>
    </lineage>
</organism>
<reference evidence="1" key="1">
    <citation type="journal article" date="2021" name="Open Biol.">
        <title>Shared evolutionary footprints suggest mitochondrial oxidative damage underlies multiple complex I losses in fungi.</title>
        <authorList>
            <person name="Schikora-Tamarit M.A."/>
            <person name="Marcet-Houben M."/>
            <person name="Nosek J."/>
            <person name="Gabaldon T."/>
        </authorList>
    </citation>
    <scope>NUCLEOTIDE SEQUENCE</scope>
    <source>
        <strain evidence="1">CBS6075</strain>
    </source>
</reference>